<dbReference type="InterPro" id="IPR029787">
    <property type="entry name" value="Nucleotide_cyclase"/>
</dbReference>
<dbReference type="PANTHER" id="PTHR11920">
    <property type="entry name" value="GUANYLYL CYCLASE"/>
    <property type="match status" value="1"/>
</dbReference>
<protein>
    <recommendedName>
        <fullName evidence="3">guanylate cyclase</fullName>
        <ecNumber evidence="3">4.6.1.2</ecNumber>
    </recommendedName>
</protein>
<dbReference type="InterPro" id="IPR028082">
    <property type="entry name" value="Peripla_BP_I"/>
</dbReference>
<sequence>MINVINLASSLFGPIAAYYDVINFMWGSNPAPDYGDNSFYPVTVFIDSDGFSLAIATLAFLQQFDWMDFAFIYTTDTDLSNSYCSYFASSLESAQSSFRTTKSNFTLIYKKLINASNVTSTDFFLKELKQRARIGYSDDEDLIPDDGRDNEYERMYDLCFGISDSQRDLSPEQVAKYEKFGTEVLRRVKWPPFNCTECNEEKASIQARLLYDAIYLYGVALNKTLEKNFTAYRNGRLIKKYTDTTFEGMTGIVQMKNGRRQPFYFVTSRDENGEEITRATISVNGANAVYYPNYSQEATIWWMHGGVRPLDIPICGFTGNECPLTWASLYLAYIIIAIIVLLILLIIAIAFIVYSLRSRAKQRKRQRMIWNIPYSTLRKLETTKDTRQSNPSLESEPTLTSISHKQDSVLERALAGSDYTLYYHAGGPLFAKKHNVRPILDQKDFAEMCQMNDFVHDNINRFIGLCVDAPICMSLWKYCSRGTLKSVINRGNITMDAFFVFSLMRDIIAGIDAIQRSFLQQHGRLTSKCCLINDRWQIKISDFGLRAVRMSEGRSKNDLLWVAPELMRNEDSIGTKEGDIYSFAIISSEIITQRSAWDIENRSENIEELLYLIRRGGSIPIRPSLSSEIADINPNVIHLIKDCWHENPAERPNAQTLQNLLRSMNSNSNGNLMDHIFNMLEKYAATLEKEVDQRTKELIEEKKKSDVLLARMLPPQVAEKLRMGQTVEPESYESVTILFCDVVSFTKLAAKCTPLQVVNLLNDLYTTFDAIIDEHDVYKVETIGDSYLCVSGLPYRNGNNHGREIANMALVLIEKLKQFRVPHLPDERVDIRIGIHTGPCVAAVVGLTMPRYCLFGDTVNTASRMESNGKPGRVHLSAEANKLITEVLGGFRTEKRGEMIIKGKGVMETFWLLGVADSSDESPDQ</sequence>
<evidence type="ECO:0000256" key="4">
    <source>
        <dbReference type="ARBA" id="ARBA00022692"/>
    </source>
</evidence>
<keyword evidence="6" id="KW-0547">Nucleotide-binding</keyword>
<comment type="catalytic activity">
    <reaction evidence="1">
        <text>GTP = 3',5'-cyclic GMP + diphosphate</text>
        <dbReference type="Rhea" id="RHEA:13665"/>
        <dbReference type="ChEBI" id="CHEBI:33019"/>
        <dbReference type="ChEBI" id="CHEBI:37565"/>
        <dbReference type="ChEBI" id="CHEBI:57746"/>
        <dbReference type="EC" id="4.6.1.2"/>
    </reaction>
</comment>
<dbReference type="FunFam" id="3.30.70.1230:FF:000023">
    <property type="entry name" value="Guanylate cyclase"/>
    <property type="match status" value="1"/>
</dbReference>
<dbReference type="GO" id="GO:0005524">
    <property type="term" value="F:ATP binding"/>
    <property type="evidence" value="ECO:0007669"/>
    <property type="project" value="InterPro"/>
</dbReference>
<dbReference type="GO" id="GO:0001653">
    <property type="term" value="F:peptide receptor activity"/>
    <property type="evidence" value="ECO:0007669"/>
    <property type="project" value="TreeGrafter"/>
</dbReference>
<evidence type="ECO:0000256" key="7">
    <source>
        <dbReference type="ARBA" id="ARBA00022989"/>
    </source>
</evidence>
<evidence type="ECO:0000256" key="3">
    <source>
        <dbReference type="ARBA" id="ARBA00012202"/>
    </source>
</evidence>
<dbReference type="EC" id="4.6.1.2" evidence="3"/>
<feature type="domain" description="Protein kinase" evidence="14">
    <location>
        <begin position="404"/>
        <end position="678"/>
    </location>
</feature>
<evidence type="ECO:0000256" key="8">
    <source>
        <dbReference type="ARBA" id="ARBA00023136"/>
    </source>
</evidence>
<evidence type="ECO:0000256" key="1">
    <source>
        <dbReference type="ARBA" id="ARBA00001436"/>
    </source>
</evidence>
<dbReference type="GO" id="GO:0004383">
    <property type="term" value="F:guanylate cyclase activity"/>
    <property type="evidence" value="ECO:0007669"/>
    <property type="project" value="UniProtKB-EC"/>
</dbReference>
<evidence type="ECO:0000256" key="11">
    <source>
        <dbReference type="ARBA" id="ARBA00023239"/>
    </source>
</evidence>
<dbReference type="InterPro" id="IPR001054">
    <property type="entry name" value="A/G_cyclase"/>
</dbReference>
<dbReference type="GO" id="GO:0004016">
    <property type="term" value="F:adenylate cyclase activity"/>
    <property type="evidence" value="ECO:0007669"/>
    <property type="project" value="TreeGrafter"/>
</dbReference>
<dbReference type="WBParaSite" id="ALUE_0001330001-mRNA-1">
    <property type="protein sequence ID" value="ALUE_0001330001-mRNA-1"/>
    <property type="gene ID" value="ALUE_0001330001"/>
</dbReference>
<feature type="domain" description="Guanylate cyclase" evidence="15">
    <location>
        <begin position="736"/>
        <end position="866"/>
    </location>
</feature>
<proteinExistence type="predicted"/>
<dbReference type="Gene3D" id="1.10.510.10">
    <property type="entry name" value="Transferase(Phosphotransferase) domain 1"/>
    <property type="match status" value="1"/>
</dbReference>
<dbReference type="PROSITE" id="PS50125">
    <property type="entry name" value="GUANYLATE_CYCLASE_2"/>
    <property type="match status" value="1"/>
</dbReference>
<keyword evidence="7 13" id="KW-1133">Transmembrane helix</keyword>
<organism evidence="16 17">
    <name type="scientific">Ascaris lumbricoides</name>
    <name type="common">Giant roundworm</name>
    <dbReference type="NCBI Taxonomy" id="6252"/>
    <lineage>
        <taxon>Eukaryota</taxon>
        <taxon>Metazoa</taxon>
        <taxon>Ecdysozoa</taxon>
        <taxon>Nematoda</taxon>
        <taxon>Chromadorea</taxon>
        <taxon>Rhabditida</taxon>
        <taxon>Spirurina</taxon>
        <taxon>Ascaridomorpha</taxon>
        <taxon>Ascaridoidea</taxon>
        <taxon>Ascarididae</taxon>
        <taxon>Ascaris</taxon>
    </lineage>
</organism>
<evidence type="ECO:0000256" key="10">
    <source>
        <dbReference type="ARBA" id="ARBA00023180"/>
    </source>
</evidence>
<keyword evidence="10" id="KW-0325">Glycoprotein</keyword>
<dbReference type="CDD" id="cd07302">
    <property type="entry name" value="CHD"/>
    <property type="match status" value="1"/>
</dbReference>
<evidence type="ECO:0000256" key="9">
    <source>
        <dbReference type="ARBA" id="ARBA00023170"/>
    </source>
</evidence>
<dbReference type="GO" id="GO:0006935">
    <property type="term" value="P:chemotaxis"/>
    <property type="evidence" value="ECO:0007669"/>
    <property type="project" value="UniProtKB-ARBA"/>
</dbReference>
<dbReference type="GO" id="GO:0004672">
    <property type="term" value="F:protein kinase activity"/>
    <property type="evidence" value="ECO:0007669"/>
    <property type="project" value="InterPro"/>
</dbReference>
<reference evidence="17" key="1">
    <citation type="submission" date="2023-03" db="UniProtKB">
        <authorList>
            <consortium name="WormBaseParasite"/>
        </authorList>
    </citation>
    <scope>IDENTIFICATION</scope>
</reference>
<dbReference type="CDD" id="cd06352">
    <property type="entry name" value="PBP1_NPR_GC-like"/>
    <property type="match status" value="1"/>
</dbReference>
<keyword evidence="4 13" id="KW-0812">Transmembrane</keyword>
<dbReference type="GO" id="GO:0007635">
    <property type="term" value="P:chemosensory behavior"/>
    <property type="evidence" value="ECO:0007669"/>
    <property type="project" value="UniProtKB-ARBA"/>
</dbReference>
<dbReference type="PANTHER" id="PTHR11920:SF495">
    <property type="entry name" value="RECEPTOR-TYPE GUANYLATE CYCLASE GCY-7"/>
    <property type="match status" value="1"/>
</dbReference>
<dbReference type="Proteomes" id="UP000036681">
    <property type="component" value="Unplaced"/>
</dbReference>
<dbReference type="AlphaFoldDB" id="A0A9J2PT80"/>
<dbReference type="SUPFAM" id="SSF56112">
    <property type="entry name" value="Protein kinase-like (PK-like)"/>
    <property type="match status" value="1"/>
</dbReference>
<keyword evidence="16" id="KW-1185">Reference proteome</keyword>
<evidence type="ECO:0000256" key="6">
    <source>
        <dbReference type="ARBA" id="ARBA00022741"/>
    </source>
</evidence>
<keyword evidence="9" id="KW-0675">Receptor</keyword>
<keyword evidence="12" id="KW-0141">cGMP biosynthesis</keyword>
<dbReference type="SUPFAM" id="SSF55073">
    <property type="entry name" value="Nucleotide cyclase"/>
    <property type="match status" value="1"/>
</dbReference>
<feature type="transmembrane region" description="Helical" evidence="13">
    <location>
        <begin position="330"/>
        <end position="356"/>
    </location>
</feature>
<evidence type="ECO:0000256" key="13">
    <source>
        <dbReference type="SAM" id="Phobius"/>
    </source>
</evidence>
<dbReference type="InterPro" id="IPR001828">
    <property type="entry name" value="ANF_lig-bd_rcpt"/>
</dbReference>
<dbReference type="Gene3D" id="3.30.70.1230">
    <property type="entry name" value="Nucleotide cyclase"/>
    <property type="match status" value="1"/>
</dbReference>
<keyword evidence="5" id="KW-0732">Signal</keyword>
<accession>A0A9J2PT80</accession>
<keyword evidence="8 13" id="KW-0472">Membrane</keyword>
<dbReference type="Pfam" id="PF00211">
    <property type="entry name" value="Guanylate_cyc"/>
    <property type="match status" value="1"/>
</dbReference>
<dbReference type="InterPro" id="IPR011009">
    <property type="entry name" value="Kinase-like_dom_sf"/>
</dbReference>
<evidence type="ECO:0000313" key="17">
    <source>
        <dbReference type="WBParaSite" id="ALUE_0001330001-mRNA-1"/>
    </source>
</evidence>
<dbReference type="InterPro" id="IPR000719">
    <property type="entry name" value="Prot_kinase_dom"/>
</dbReference>
<dbReference type="SUPFAM" id="SSF53822">
    <property type="entry name" value="Periplasmic binding protein-like I"/>
    <property type="match status" value="1"/>
</dbReference>
<evidence type="ECO:0000259" key="15">
    <source>
        <dbReference type="PROSITE" id="PS50125"/>
    </source>
</evidence>
<evidence type="ECO:0000259" key="14">
    <source>
        <dbReference type="PROSITE" id="PS50011"/>
    </source>
</evidence>
<evidence type="ECO:0000256" key="5">
    <source>
        <dbReference type="ARBA" id="ARBA00022729"/>
    </source>
</evidence>
<keyword evidence="11" id="KW-0456">Lyase</keyword>
<dbReference type="Pfam" id="PF07714">
    <property type="entry name" value="PK_Tyr_Ser-Thr"/>
    <property type="match status" value="1"/>
</dbReference>
<evidence type="ECO:0000256" key="2">
    <source>
        <dbReference type="ARBA" id="ARBA00004479"/>
    </source>
</evidence>
<dbReference type="GO" id="GO:0035556">
    <property type="term" value="P:intracellular signal transduction"/>
    <property type="evidence" value="ECO:0007669"/>
    <property type="project" value="InterPro"/>
</dbReference>
<dbReference type="GO" id="GO:0005886">
    <property type="term" value="C:plasma membrane"/>
    <property type="evidence" value="ECO:0007669"/>
    <property type="project" value="TreeGrafter"/>
</dbReference>
<dbReference type="Gene3D" id="3.40.50.2300">
    <property type="match status" value="2"/>
</dbReference>
<dbReference type="GO" id="GO:0007168">
    <property type="term" value="P:receptor guanylyl cyclase signaling pathway"/>
    <property type="evidence" value="ECO:0007669"/>
    <property type="project" value="TreeGrafter"/>
</dbReference>
<comment type="subcellular location">
    <subcellularLocation>
        <location evidence="2">Membrane</location>
        <topology evidence="2">Single-pass type I membrane protein</topology>
    </subcellularLocation>
</comment>
<evidence type="ECO:0000313" key="16">
    <source>
        <dbReference type="Proteomes" id="UP000036681"/>
    </source>
</evidence>
<evidence type="ECO:0000256" key="12">
    <source>
        <dbReference type="ARBA" id="ARBA00023293"/>
    </source>
</evidence>
<dbReference type="InterPro" id="IPR001245">
    <property type="entry name" value="Ser-Thr/Tyr_kinase_cat_dom"/>
</dbReference>
<dbReference type="SMART" id="SM00044">
    <property type="entry name" value="CYCc"/>
    <property type="match status" value="1"/>
</dbReference>
<dbReference type="PROSITE" id="PS50011">
    <property type="entry name" value="PROTEIN_KINASE_DOM"/>
    <property type="match status" value="1"/>
</dbReference>
<dbReference type="Pfam" id="PF01094">
    <property type="entry name" value="ANF_receptor"/>
    <property type="match status" value="2"/>
</dbReference>
<dbReference type="InterPro" id="IPR050401">
    <property type="entry name" value="Cyclic_nucleotide_synthase"/>
</dbReference>
<name>A0A9J2PT80_ASCLU</name>